<dbReference type="Gene3D" id="1.10.10.10">
    <property type="entry name" value="Winged helix-like DNA-binding domain superfamily/Winged helix DNA-binding domain"/>
    <property type="match status" value="1"/>
</dbReference>
<proteinExistence type="predicted"/>
<dbReference type="GO" id="GO:0003723">
    <property type="term" value="F:RNA binding"/>
    <property type="evidence" value="ECO:0007669"/>
    <property type="project" value="InterPro"/>
</dbReference>
<dbReference type="GO" id="GO:0016301">
    <property type="term" value="F:kinase activity"/>
    <property type="evidence" value="ECO:0007669"/>
    <property type="project" value="UniProtKB-KW"/>
</dbReference>
<dbReference type="SMART" id="SM00065">
    <property type="entry name" value="GAF"/>
    <property type="match status" value="1"/>
</dbReference>
<evidence type="ECO:0000256" key="1">
    <source>
        <dbReference type="ARBA" id="ARBA00022679"/>
    </source>
</evidence>
<accession>A0A9X3DB40</accession>
<reference evidence="6" key="1">
    <citation type="submission" date="2022-10" db="EMBL/GenBank/DDBJ databases">
        <title>WGS of marine actinomycetes from Thailand.</title>
        <authorList>
            <person name="Thawai C."/>
        </authorList>
    </citation>
    <scope>NUCLEOTIDE SEQUENCE</scope>
    <source>
        <strain evidence="6">SW21</strain>
    </source>
</reference>
<dbReference type="InterPro" id="IPR029016">
    <property type="entry name" value="GAF-like_dom_sf"/>
</dbReference>
<dbReference type="Pfam" id="PF03861">
    <property type="entry name" value="ANTAR"/>
    <property type="match status" value="1"/>
</dbReference>
<dbReference type="SMART" id="SM01012">
    <property type="entry name" value="ANTAR"/>
    <property type="match status" value="1"/>
</dbReference>
<dbReference type="PROSITE" id="PS50921">
    <property type="entry name" value="ANTAR"/>
    <property type="match status" value="1"/>
</dbReference>
<feature type="domain" description="ANTAR" evidence="5">
    <location>
        <begin position="167"/>
        <end position="228"/>
    </location>
</feature>
<dbReference type="AlphaFoldDB" id="A0A9X3DB40"/>
<evidence type="ECO:0000256" key="3">
    <source>
        <dbReference type="ARBA" id="ARBA00023015"/>
    </source>
</evidence>
<dbReference type="PIRSF" id="PIRSF036625">
    <property type="entry name" value="GAF_ANTAR"/>
    <property type="match status" value="1"/>
</dbReference>
<dbReference type="InterPro" id="IPR005561">
    <property type="entry name" value="ANTAR"/>
</dbReference>
<keyword evidence="3" id="KW-0805">Transcription regulation</keyword>
<dbReference type="InterPro" id="IPR012074">
    <property type="entry name" value="GAF_ANTAR"/>
</dbReference>
<gene>
    <name evidence="6" type="ORF">OSB52_23100</name>
</gene>
<keyword evidence="2" id="KW-0418">Kinase</keyword>
<sequence length="242" mass="26513">MKFDRVDSARLQRQIADLMERVQRHAETDVSLALDDLAVGAAGLIPGAQYAAVTVTTEKNIVDTPASTHCNPAILDDIQHSVHEGPYLQLVADKEPIRIDDLAQETRWPTYCRLALERTPIRSLLKFPLAGSTHTLGALTVCADNPHAFDEDAFDVGHAYATHASLAWDALRRKEQFAIALATRDIIGQAKGIIMERYRCSADHAFGLLKKLSQESNRPLRDVARQLVDVDAPVAEAGDAGV</sequence>
<name>A0A9X3DB40_9ACTN</name>
<evidence type="ECO:0000259" key="5">
    <source>
        <dbReference type="PROSITE" id="PS50921"/>
    </source>
</evidence>
<keyword evidence="1" id="KW-0808">Transferase</keyword>
<dbReference type="SUPFAM" id="SSF52172">
    <property type="entry name" value="CheY-like"/>
    <property type="match status" value="1"/>
</dbReference>
<keyword evidence="4" id="KW-0804">Transcription</keyword>
<dbReference type="SUPFAM" id="SSF55781">
    <property type="entry name" value="GAF domain-like"/>
    <property type="match status" value="1"/>
</dbReference>
<keyword evidence="7" id="KW-1185">Reference proteome</keyword>
<dbReference type="Proteomes" id="UP001143347">
    <property type="component" value="Unassembled WGS sequence"/>
</dbReference>
<evidence type="ECO:0000256" key="2">
    <source>
        <dbReference type="ARBA" id="ARBA00022777"/>
    </source>
</evidence>
<protein>
    <submittedName>
        <fullName evidence="6">GAF and ANTAR domain-containing protein</fullName>
    </submittedName>
</protein>
<dbReference type="InterPro" id="IPR011006">
    <property type="entry name" value="CheY-like_superfamily"/>
</dbReference>
<evidence type="ECO:0000256" key="4">
    <source>
        <dbReference type="ARBA" id="ARBA00023163"/>
    </source>
</evidence>
<dbReference type="Gene3D" id="3.30.450.40">
    <property type="match status" value="1"/>
</dbReference>
<dbReference type="Pfam" id="PF13185">
    <property type="entry name" value="GAF_2"/>
    <property type="match status" value="1"/>
</dbReference>
<organism evidence="6 7">
    <name type="scientific">Gordonia aquimaris</name>
    <dbReference type="NCBI Taxonomy" id="2984863"/>
    <lineage>
        <taxon>Bacteria</taxon>
        <taxon>Bacillati</taxon>
        <taxon>Actinomycetota</taxon>
        <taxon>Actinomycetes</taxon>
        <taxon>Mycobacteriales</taxon>
        <taxon>Gordoniaceae</taxon>
        <taxon>Gordonia</taxon>
    </lineage>
</organism>
<evidence type="ECO:0000313" key="6">
    <source>
        <dbReference type="EMBL" id="MCX2966967.1"/>
    </source>
</evidence>
<dbReference type="InterPro" id="IPR036388">
    <property type="entry name" value="WH-like_DNA-bd_sf"/>
</dbReference>
<comment type="caution">
    <text evidence="6">The sequence shown here is derived from an EMBL/GenBank/DDBJ whole genome shotgun (WGS) entry which is preliminary data.</text>
</comment>
<dbReference type="InterPro" id="IPR003018">
    <property type="entry name" value="GAF"/>
</dbReference>
<evidence type="ECO:0000313" key="7">
    <source>
        <dbReference type="Proteomes" id="UP001143347"/>
    </source>
</evidence>
<dbReference type="RefSeq" id="WP_266063682.1">
    <property type="nucleotide sequence ID" value="NZ_JAPKFM010000037.1"/>
</dbReference>
<dbReference type="EMBL" id="JAPKFM010000037">
    <property type="protein sequence ID" value="MCX2966967.1"/>
    <property type="molecule type" value="Genomic_DNA"/>
</dbReference>